<feature type="transmembrane region" description="Helical" evidence="2">
    <location>
        <begin position="1167"/>
        <end position="1194"/>
    </location>
</feature>
<dbReference type="Gene3D" id="2.120.10.80">
    <property type="entry name" value="Kelch-type beta propeller"/>
    <property type="match status" value="1"/>
</dbReference>
<dbReference type="InterPro" id="IPR015915">
    <property type="entry name" value="Kelch-typ_b-propeller"/>
</dbReference>
<feature type="domain" description="Rax2-like third" evidence="5">
    <location>
        <begin position="388"/>
        <end position="547"/>
    </location>
</feature>
<dbReference type="InterPro" id="IPR048266">
    <property type="entry name" value="Rax2-like_second"/>
</dbReference>
<feature type="domain" description="Rax2-like second" evidence="4">
    <location>
        <begin position="229"/>
        <end position="377"/>
    </location>
</feature>
<dbReference type="Pfam" id="PF20843">
    <property type="entry name" value="Rax2_3"/>
    <property type="match status" value="1"/>
</dbReference>
<organism evidence="6 7">
    <name type="scientific">Pseudocercospora eumusae</name>
    <dbReference type="NCBI Taxonomy" id="321146"/>
    <lineage>
        <taxon>Eukaryota</taxon>
        <taxon>Fungi</taxon>
        <taxon>Dikarya</taxon>
        <taxon>Ascomycota</taxon>
        <taxon>Pezizomycotina</taxon>
        <taxon>Dothideomycetes</taxon>
        <taxon>Dothideomycetidae</taxon>
        <taxon>Mycosphaerellales</taxon>
        <taxon>Mycosphaerellaceae</taxon>
        <taxon>Pseudocercospora</taxon>
    </lineage>
</organism>
<dbReference type="SUPFAM" id="SSF50965">
    <property type="entry name" value="Galactose oxidase, central domain"/>
    <property type="match status" value="1"/>
</dbReference>
<dbReference type="InterPro" id="IPR011043">
    <property type="entry name" value="Gal_Oxase/kelch_b-propeller"/>
</dbReference>
<sequence>MRNIIHQLLALGPELAAYILTVPLLGAHVAQAAFTQTAVSSPHLDLSQLGRVAVGGDFDSISLYKYEGQNENTSTNGSQSLLTRYPDGAFQSLALADADASIQAMCAFVARDGKLNGVVVGGNFTSLGGVPSNAVALWNPADDSITALDGLTGQVHALYCDQDSATVYVGGNFMAGNSTNAMAWTTGWVNLPFAGFNGQVNSITKNSAGNIVFAGQFDGLGNSTGPSIPDQQVISLSSGKINAEGSSSTAGFNDPKNIVCKTGESDGFGNTWLLNDNRQGFWDGTYGFGFNPTKLRLYNTAYEGRGTKTFYFEEMNSGGILNLTYVDPTTGRNESCIQQCPLPQGNTTAQDFYFVAHVGMSHFRIWITDWYGAGGGLSGIEMFQDDIYSFAVESFNEPKCDRASTGATSSSSPANTWTQVEGRGYTAANFLSASLTSTAQVSPDTNVVFRPNIQQSGNYSVILYTPGCIQDGTCATRGIANVTASMTSSNDPITTMVYQTNNYDKFDQIYYGYIDSEDFQPTVTLSPMVGQAVPLTVVAARVRFDLVGGSSGGLNGLYEYDPNQLNVDNTDFSSSKINTAGTSLDSKADVSTVIEKNDVLYVAGRFSGDGISNLMSIGTGNATAFPKGGLNGDVLAMRFNGSTLYLGGTFNNTAEDSTEGLENVASFNIDNNEWAALGAGVNGAVSAIVPLQFNITAGNEQSCLGISGNFTSVNAANGHPAFDVDGFALWVIGENSWLHNIANASVAFSGTLTAYAEVPGMEPVYGGMIRSQGLDYSDAVELAGSGTPQLESLNIAMQQSKSSSSTSSKHKRALTPNPNSGANYTGVYDGFFYSKNNLNITILGGNFAATASNGSTVENLVFINTTSDHQQTVSGVSGLDSDSVFAAMDVYETMLWAGGAINGTVNGNHARGLVVYELSANRYAAPHPPALGGDTVIVNAIAAQPEGTNVYVGGQFETAGSLPCGTLCYYDTRALQWQNPGTGLSGVINVMMWTSNTNLLIAGNLTINGNHTMMATYDTKKETFTEFTGASTLPGPISAISAVDGKYDQFWVSGTATNNQSVFLYNYQSGTWTAASGLGAATSIRKLQIMPLTSNHGDSALMAHDQSLMILGNVNIPDQGNASAVLFNGTSYEPYILTNMEDGSQGSLSAIFVSNPQAFIDQNKHHLGLGAIVAIGLAIALGLIGIIVLIGILLERRRRRIEGYVPISGDKSANVNRLPPEQLFSKLEGKPSAPRI</sequence>
<keyword evidence="2" id="KW-0812">Transmembrane</keyword>
<evidence type="ECO:0000259" key="5">
    <source>
        <dbReference type="Pfam" id="PF20843"/>
    </source>
</evidence>
<feature type="region of interest" description="Disordered" evidence="1">
    <location>
        <begin position="796"/>
        <end position="819"/>
    </location>
</feature>
<dbReference type="Pfam" id="PF12768">
    <property type="entry name" value="Rax2"/>
    <property type="match status" value="1"/>
</dbReference>
<dbReference type="GO" id="GO:1902929">
    <property type="term" value="C:plasma membrane of growing cell tip"/>
    <property type="evidence" value="ECO:0007669"/>
    <property type="project" value="TreeGrafter"/>
</dbReference>
<dbReference type="EMBL" id="LFZN01000016">
    <property type="protein sequence ID" value="KXT04994.1"/>
    <property type="molecule type" value="Genomic_DNA"/>
</dbReference>
<dbReference type="Pfam" id="PF20842">
    <property type="entry name" value="Rax2_2"/>
    <property type="match status" value="1"/>
</dbReference>
<comment type="caution">
    <text evidence="6">The sequence shown here is derived from an EMBL/GenBank/DDBJ whole genome shotgun (WGS) entry which is preliminary data.</text>
</comment>
<dbReference type="InterPro" id="IPR048265">
    <property type="entry name" value="Rax2-like_third"/>
</dbReference>
<proteinExistence type="predicted"/>
<reference evidence="6 7" key="1">
    <citation type="submission" date="2015-07" db="EMBL/GenBank/DDBJ databases">
        <title>Comparative genomics of the Sigatoka disease complex on banana suggests a link between parallel evolutionary changes in Pseudocercospora fijiensis and Pseudocercospora eumusae and increased virulence on the banana host.</title>
        <authorList>
            <person name="Chang T.-C."/>
            <person name="Salvucci A."/>
            <person name="Crous P.W."/>
            <person name="Stergiopoulos I."/>
        </authorList>
    </citation>
    <scope>NUCLEOTIDE SEQUENCE [LARGE SCALE GENOMIC DNA]</scope>
    <source>
        <strain evidence="6 7">CBS 114824</strain>
    </source>
</reference>
<dbReference type="OrthoDB" id="2503993at2759"/>
<evidence type="ECO:0000313" key="6">
    <source>
        <dbReference type="EMBL" id="KXT04994.1"/>
    </source>
</evidence>
<evidence type="ECO:0000256" key="2">
    <source>
        <dbReference type="SAM" id="Phobius"/>
    </source>
</evidence>
<keyword evidence="2" id="KW-0472">Membrane</keyword>
<dbReference type="STRING" id="321146.A0A139HR91"/>
<gene>
    <name evidence="6" type="ORF">AC578_10316</name>
</gene>
<keyword evidence="2" id="KW-1133">Transmembrane helix</keyword>
<dbReference type="AlphaFoldDB" id="A0A139HR91"/>
<dbReference type="InterPro" id="IPR024982">
    <property type="entry name" value="Rax2-like_C"/>
</dbReference>
<dbReference type="Proteomes" id="UP000070133">
    <property type="component" value="Unassembled WGS sequence"/>
</dbReference>
<evidence type="ECO:0000256" key="1">
    <source>
        <dbReference type="SAM" id="MobiDB-lite"/>
    </source>
</evidence>
<dbReference type="PANTHER" id="PTHR31778">
    <property type="entry name" value="BUD SITE SELECTION PROTEIN RAX2"/>
    <property type="match status" value="1"/>
</dbReference>
<feature type="domain" description="Rax2-like C-terminal" evidence="3">
    <location>
        <begin position="913"/>
        <end position="1160"/>
    </location>
</feature>
<protein>
    <submittedName>
        <fullName evidence="6">Uncharacterized protein</fullName>
    </submittedName>
</protein>
<name>A0A139HR91_9PEZI</name>
<evidence type="ECO:0000259" key="4">
    <source>
        <dbReference type="Pfam" id="PF20842"/>
    </source>
</evidence>
<dbReference type="PANTHER" id="PTHR31778:SF2">
    <property type="entry name" value="BUD SITE SELECTION PROTEIN RAX2"/>
    <property type="match status" value="1"/>
</dbReference>
<evidence type="ECO:0000259" key="3">
    <source>
        <dbReference type="Pfam" id="PF12768"/>
    </source>
</evidence>
<keyword evidence="7" id="KW-1185">Reference proteome</keyword>
<evidence type="ECO:0000313" key="7">
    <source>
        <dbReference type="Proteomes" id="UP000070133"/>
    </source>
</evidence>
<accession>A0A139HR91</accession>